<dbReference type="PANTHER" id="PTHR33067">
    <property type="entry name" value="RNA-DIRECTED DNA POLYMERASE-RELATED"/>
    <property type="match status" value="1"/>
</dbReference>
<gene>
    <name evidence="1" type="ORF">Tco_0990936</name>
</gene>
<dbReference type="GO" id="GO:0003964">
    <property type="term" value="F:RNA-directed DNA polymerase activity"/>
    <property type="evidence" value="ECO:0007669"/>
    <property type="project" value="UniProtKB-KW"/>
</dbReference>
<dbReference type="PANTHER" id="PTHR33067:SF9">
    <property type="entry name" value="RNA-DIRECTED DNA POLYMERASE"/>
    <property type="match status" value="1"/>
</dbReference>
<keyword evidence="1" id="KW-0548">Nucleotidyltransferase</keyword>
<protein>
    <submittedName>
        <fullName evidence="1">Reverse transcriptase domain-containing protein</fullName>
    </submittedName>
</protein>
<accession>A0ABQ5EZ80</accession>
<reference evidence="1" key="2">
    <citation type="submission" date="2022-01" db="EMBL/GenBank/DDBJ databases">
        <authorList>
            <person name="Yamashiro T."/>
            <person name="Shiraishi A."/>
            <person name="Satake H."/>
            <person name="Nakayama K."/>
        </authorList>
    </citation>
    <scope>NUCLEOTIDE SEQUENCE</scope>
</reference>
<keyword evidence="1" id="KW-0808">Transferase</keyword>
<evidence type="ECO:0000313" key="2">
    <source>
        <dbReference type="Proteomes" id="UP001151760"/>
    </source>
</evidence>
<evidence type="ECO:0000313" key="1">
    <source>
        <dbReference type="EMBL" id="GJT55882.1"/>
    </source>
</evidence>
<proteinExistence type="predicted"/>
<keyword evidence="2" id="KW-1185">Reference proteome</keyword>
<name>A0ABQ5EZ80_9ASTR</name>
<reference evidence="1" key="1">
    <citation type="journal article" date="2022" name="Int. J. Mol. Sci.">
        <title>Draft Genome of Tanacetum Coccineum: Genomic Comparison of Closely Related Tanacetum-Family Plants.</title>
        <authorList>
            <person name="Yamashiro T."/>
            <person name="Shiraishi A."/>
            <person name="Nakayama K."/>
            <person name="Satake H."/>
        </authorList>
    </citation>
    <scope>NUCLEOTIDE SEQUENCE</scope>
</reference>
<dbReference type="Gene3D" id="2.40.70.10">
    <property type="entry name" value="Acid Proteases"/>
    <property type="match status" value="1"/>
</dbReference>
<organism evidence="1 2">
    <name type="scientific">Tanacetum coccineum</name>
    <dbReference type="NCBI Taxonomy" id="301880"/>
    <lineage>
        <taxon>Eukaryota</taxon>
        <taxon>Viridiplantae</taxon>
        <taxon>Streptophyta</taxon>
        <taxon>Embryophyta</taxon>
        <taxon>Tracheophyta</taxon>
        <taxon>Spermatophyta</taxon>
        <taxon>Magnoliopsida</taxon>
        <taxon>eudicotyledons</taxon>
        <taxon>Gunneridae</taxon>
        <taxon>Pentapetalae</taxon>
        <taxon>asterids</taxon>
        <taxon>campanulids</taxon>
        <taxon>Asterales</taxon>
        <taxon>Asteraceae</taxon>
        <taxon>Asteroideae</taxon>
        <taxon>Anthemideae</taxon>
        <taxon>Anthemidinae</taxon>
        <taxon>Tanacetum</taxon>
    </lineage>
</organism>
<dbReference type="Proteomes" id="UP001151760">
    <property type="component" value="Unassembled WGS sequence"/>
</dbReference>
<dbReference type="InterPro" id="IPR021109">
    <property type="entry name" value="Peptidase_aspartic_dom_sf"/>
</dbReference>
<sequence>MPLSIWKKLMLPELVPTRMTLELANRSIAYPAGIVEDVYVQLGKFTFPADFVVVDYDVDPRVPLILGRPFLRTARALVDKSNHPSSGSATFSGSFSSLIPFKISDSLLKEFADELDLLDPFLPGNEDDNFDPEADLREIEYLLNRDSSTVSSPTTNIDIIDPILERFTDEPALVYSSPSGDDDYDDDDLFDLKSDNDEWKKLLYGDNFNDIHTEKDKIKDSKMMILIDELESPESNVLLPQLLDSDSTFPKESSESSKVATLQSSPFGNEDKVFNPGIIILGGTQIFNDESKYKDFKVNTSSEALVILEDSNSLPLSSDHELLFHLELSVTETLISFSSKNKDKVFNPGILNSKGVHSFTLGLSHRSY</sequence>
<keyword evidence="1" id="KW-0695">RNA-directed DNA polymerase</keyword>
<dbReference type="EMBL" id="BQNB010016796">
    <property type="protein sequence ID" value="GJT55882.1"/>
    <property type="molecule type" value="Genomic_DNA"/>
</dbReference>
<comment type="caution">
    <text evidence="1">The sequence shown here is derived from an EMBL/GenBank/DDBJ whole genome shotgun (WGS) entry which is preliminary data.</text>
</comment>